<evidence type="ECO:0000313" key="1">
    <source>
        <dbReference type="EMBL" id="CAG8747354.1"/>
    </source>
</evidence>
<sequence>TISENISTSDGLNEFLEKKSTSQILSELNRSQLIIPHRNEIIKKQVNDEQNLNWIIDFESENFEQSLHLNIKKICSDDRDNNCLLDFKN</sequence>
<gene>
    <name evidence="1" type="ORF">GMARGA_LOCUS16018</name>
</gene>
<protein>
    <submittedName>
        <fullName evidence="1">12885_t:CDS:1</fullName>
    </submittedName>
</protein>
<comment type="caution">
    <text evidence="1">The sequence shown here is derived from an EMBL/GenBank/DDBJ whole genome shotgun (WGS) entry which is preliminary data.</text>
</comment>
<name>A0ABN7VAD7_GIGMA</name>
<dbReference type="EMBL" id="CAJVQB010011389">
    <property type="protein sequence ID" value="CAG8747354.1"/>
    <property type="molecule type" value="Genomic_DNA"/>
</dbReference>
<reference evidence="1 2" key="1">
    <citation type="submission" date="2021-06" db="EMBL/GenBank/DDBJ databases">
        <authorList>
            <person name="Kallberg Y."/>
            <person name="Tangrot J."/>
            <person name="Rosling A."/>
        </authorList>
    </citation>
    <scope>NUCLEOTIDE SEQUENCE [LARGE SCALE GENOMIC DNA]</scope>
    <source>
        <strain evidence="1 2">120-4 pot B 10/14</strain>
    </source>
</reference>
<feature type="non-terminal residue" evidence="1">
    <location>
        <position position="1"/>
    </location>
</feature>
<accession>A0ABN7VAD7</accession>
<organism evidence="1 2">
    <name type="scientific">Gigaspora margarita</name>
    <dbReference type="NCBI Taxonomy" id="4874"/>
    <lineage>
        <taxon>Eukaryota</taxon>
        <taxon>Fungi</taxon>
        <taxon>Fungi incertae sedis</taxon>
        <taxon>Mucoromycota</taxon>
        <taxon>Glomeromycotina</taxon>
        <taxon>Glomeromycetes</taxon>
        <taxon>Diversisporales</taxon>
        <taxon>Gigasporaceae</taxon>
        <taxon>Gigaspora</taxon>
    </lineage>
</organism>
<dbReference type="Proteomes" id="UP000789901">
    <property type="component" value="Unassembled WGS sequence"/>
</dbReference>
<keyword evidence="2" id="KW-1185">Reference proteome</keyword>
<proteinExistence type="predicted"/>
<evidence type="ECO:0000313" key="2">
    <source>
        <dbReference type="Proteomes" id="UP000789901"/>
    </source>
</evidence>